<evidence type="ECO:0000313" key="3">
    <source>
        <dbReference type="Proteomes" id="UP001168877"/>
    </source>
</evidence>
<reference evidence="2" key="2">
    <citation type="submission" date="2023-06" db="EMBL/GenBank/DDBJ databases">
        <authorList>
            <person name="Swenson N.G."/>
            <person name="Wegrzyn J.L."/>
            <person name="Mcevoy S.L."/>
        </authorList>
    </citation>
    <scope>NUCLEOTIDE SEQUENCE</scope>
    <source>
        <strain evidence="2">NS2018</strain>
        <tissue evidence="2">Leaf</tissue>
    </source>
</reference>
<dbReference type="InterPro" id="IPR043502">
    <property type="entry name" value="DNA/RNA_pol_sf"/>
</dbReference>
<dbReference type="SUPFAM" id="SSF56672">
    <property type="entry name" value="DNA/RNA polymerases"/>
    <property type="match status" value="1"/>
</dbReference>
<protein>
    <recommendedName>
        <fullName evidence="1">Reverse transcriptase Ty1/copia-type domain-containing protein</fullName>
    </recommendedName>
</protein>
<keyword evidence="3" id="KW-1185">Reference proteome</keyword>
<dbReference type="PANTHER" id="PTHR11439">
    <property type="entry name" value="GAG-POL-RELATED RETROTRANSPOSON"/>
    <property type="match status" value="1"/>
</dbReference>
<feature type="domain" description="Reverse transcriptase Ty1/copia-type" evidence="1">
    <location>
        <begin position="35"/>
        <end position="194"/>
    </location>
</feature>
<dbReference type="PANTHER" id="PTHR11439:SF483">
    <property type="entry name" value="PEPTIDE SYNTHASE GLIP-LIKE, PUTATIVE (AFU_ORTHOLOGUE AFUA_3G12920)-RELATED"/>
    <property type="match status" value="1"/>
</dbReference>
<dbReference type="Proteomes" id="UP001168877">
    <property type="component" value="Unassembled WGS sequence"/>
</dbReference>
<dbReference type="AlphaFoldDB" id="A0AA39VP67"/>
<dbReference type="InterPro" id="IPR013103">
    <property type="entry name" value="RVT_2"/>
</dbReference>
<name>A0AA39VP67_ACESA</name>
<sequence length="484" mass="55570">MLATLLKLNPKINEAIVDEYWVGAMQDELNQFERNEVWSLVPRPKDINVIGTKWVFRNKTDESGKIVRNKARLVAQGYTQVEGVDFDETFAPVARLESIRLLLSIACIKKFKLFQMDVKSAFLNGYLQEEVYVEQPKGFVDPHSPNHVFKLKKALYGLKQAPRAWYDRLTQYLVDNQYRRGGIDRTLFIKHHDHDFLLHKYMLMTLFLGMQVKQTSMGIMLNQSKYAKNLVKRFGLENGKDFETPMSTTLKLDKDEKGKSVDQSLYRSMIGSLLYLTASRPDICFSVGLCARFQANPKESHLKAVKRIIRYIKGTHSLGLFYSFDTNDILVGYCDADWAGNIDDRKSTSGGCFYVGNNLVSWSSKKQNSVSLSSSEAEYIAAGSACTQLLWMKQILKDYEIEQGKMTLYCDNLSAINISKNPVQHSRTKHIDIRHHFIRDLVEHSIVTLEHLPTKNQLADLFTKPLDKERFKTLRMSIGMICVD</sequence>
<comment type="caution">
    <text evidence="2">The sequence shown here is derived from an EMBL/GenBank/DDBJ whole genome shotgun (WGS) entry which is preliminary data.</text>
</comment>
<gene>
    <name evidence="2" type="ORF">LWI29_023620</name>
</gene>
<organism evidence="2 3">
    <name type="scientific">Acer saccharum</name>
    <name type="common">Sugar maple</name>
    <dbReference type="NCBI Taxonomy" id="4024"/>
    <lineage>
        <taxon>Eukaryota</taxon>
        <taxon>Viridiplantae</taxon>
        <taxon>Streptophyta</taxon>
        <taxon>Embryophyta</taxon>
        <taxon>Tracheophyta</taxon>
        <taxon>Spermatophyta</taxon>
        <taxon>Magnoliopsida</taxon>
        <taxon>eudicotyledons</taxon>
        <taxon>Gunneridae</taxon>
        <taxon>Pentapetalae</taxon>
        <taxon>rosids</taxon>
        <taxon>malvids</taxon>
        <taxon>Sapindales</taxon>
        <taxon>Sapindaceae</taxon>
        <taxon>Hippocastanoideae</taxon>
        <taxon>Acereae</taxon>
        <taxon>Acer</taxon>
    </lineage>
</organism>
<evidence type="ECO:0000259" key="1">
    <source>
        <dbReference type="Pfam" id="PF07727"/>
    </source>
</evidence>
<evidence type="ECO:0000313" key="2">
    <source>
        <dbReference type="EMBL" id="KAK0585118.1"/>
    </source>
</evidence>
<dbReference type="CDD" id="cd09272">
    <property type="entry name" value="RNase_HI_RT_Ty1"/>
    <property type="match status" value="1"/>
</dbReference>
<proteinExistence type="predicted"/>
<accession>A0AA39VP67</accession>
<dbReference type="Pfam" id="PF07727">
    <property type="entry name" value="RVT_2"/>
    <property type="match status" value="1"/>
</dbReference>
<reference evidence="2" key="1">
    <citation type="journal article" date="2022" name="Plant J.">
        <title>Strategies of tolerance reflected in two North American maple genomes.</title>
        <authorList>
            <person name="McEvoy S.L."/>
            <person name="Sezen U.U."/>
            <person name="Trouern-Trend A."/>
            <person name="McMahon S.M."/>
            <person name="Schaberg P.G."/>
            <person name="Yang J."/>
            <person name="Wegrzyn J.L."/>
            <person name="Swenson N.G."/>
        </authorList>
    </citation>
    <scope>NUCLEOTIDE SEQUENCE</scope>
    <source>
        <strain evidence="2">NS2018</strain>
    </source>
</reference>
<dbReference type="EMBL" id="JAUESC010000383">
    <property type="protein sequence ID" value="KAK0585118.1"/>
    <property type="molecule type" value="Genomic_DNA"/>
</dbReference>